<evidence type="ECO:0008006" key="4">
    <source>
        <dbReference type="Google" id="ProtNLM"/>
    </source>
</evidence>
<dbReference type="EMBL" id="ABVL01000018">
    <property type="protein sequence ID" value="EDY17574.1"/>
    <property type="molecule type" value="Genomic_DNA"/>
</dbReference>
<accession>B4D7F7</accession>
<dbReference type="Proteomes" id="UP000005824">
    <property type="component" value="Unassembled WGS sequence"/>
</dbReference>
<feature type="chain" id="PRO_5002803248" description="F5/8 type C domain-containing protein" evidence="1">
    <location>
        <begin position="32"/>
        <end position="790"/>
    </location>
</feature>
<protein>
    <recommendedName>
        <fullName evidence="4">F5/8 type C domain-containing protein</fullName>
    </recommendedName>
</protein>
<evidence type="ECO:0000313" key="2">
    <source>
        <dbReference type="EMBL" id="EDY17574.1"/>
    </source>
</evidence>
<dbReference type="AlphaFoldDB" id="B4D7F7"/>
<dbReference type="STRING" id="497964.CfE428DRAFT_4872"/>
<dbReference type="InParanoid" id="B4D7F7"/>
<reference evidence="2 3" key="1">
    <citation type="journal article" date="2011" name="J. Bacteriol.">
        <title>Genome sequence of Chthoniobacter flavus Ellin428, an aerobic heterotrophic soil bacterium.</title>
        <authorList>
            <person name="Kant R."/>
            <person name="van Passel M.W."/>
            <person name="Palva A."/>
            <person name="Lucas S."/>
            <person name="Lapidus A."/>
            <person name="Glavina Del Rio T."/>
            <person name="Dalin E."/>
            <person name="Tice H."/>
            <person name="Bruce D."/>
            <person name="Goodwin L."/>
            <person name="Pitluck S."/>
            <person name="Larimer F.W."/>
            <person name="Land M.L."/>
            <person name="Hauser L."/>
            <person name="Sangwan P."/>
            <person name="de Vos W.M."/>
            <person name="Janssen P.H."/>
            <person name="Smidt H."/>
        </authorList>
    </citation>
    <scope>NUCLEOTIDE SEQUENCE [LARGE SCALE GENOMIC DNA]</scope>
    <source>
        <strain evidence="2 3">Ellin428</strain>
    </source>
</reference>
<gene>
    <name evidence="2" type="ORF">CfE428DRAFT_4872</name>
</gene>
<evidence type="ECO:0000313" key="3">
    <source>
        <dbReference type="Proteomes" id="UP000005824"/>
    </source>
</evidence>
<organism evidence="2 3">
    <name type="scientific">Chthoniobacter flavus Ellin428</name>
    <dbReference type="NCBI Taxonomy" id="497964"/>
    <lineage>
        <taxon>Bacteria</taxon>
        <taxon>Pseudomonadati</taxon>
        <taxon>Verrucomicrobiota</taxon>
        <taxon>Spartobacteria</taxon>
        <taxon>Chthoniobacterales</taxon>
        <taxon>Chthoniobacteraceae</taxon>
        <taxon>Chthoniobacter</taxon>
    </lineage>
</organism>
<keyword evidence="1" id="KW-0732">Signal</keyword>
<keyword evidence="3" id="KW-1185">Reference proteome</keyword>
<comment type="caution">
    <text evidence="2">The sequence shown here is derived from an EMBL/GenBank/DDBJ whole genome shotgun (WGS) entry which is preliminary data.</text>
</comment>
<proteinExistence type="predicted"/>
<sequence length="790" mass="86982">MSTLRINPPPMKHTLSLLLLILLSLSHRASAAEWRGVVGKTAAESRAEWQRVTSGEELARGKEVRFLPKPNYPLTTDDNDAHDLTSGVLSARKDDRVWFSKDAVGWHYGVGTGTGILMIVDLGQAQPVGQVALRTLGGREQGALELPASVELLASLDGTHYYRLQRMAKLTPAESELSDFKTAFYIPEEGTAFMVPLVCAQPVRARFIALRVTPQSSLFVDQLSILKATDGTALQDLASFPPVQVFTDGLAAVPRSGEFVVTTNIVTPNWIEIQDFTGTAPGKSLAGFRLELPEGLELLPQSKPAFTETKLPRAGWRSYEFARAASHGSAADATPQGPLYITVHPGAKIPQNASIVLTGLLDGQPSHTLEYPLQLVEIPTVPPLPALDISLAWMSDDEEKVWPDFLPSFSRMGFNLVSTFPRNIPIQRDGTWPSAEFLGQARQQGYRVVYNESPFHVMDGVIRSRLKAGKIEPAEAAEIFNQVKGQPGKYLSPLYRGRFFREELERVAKLTARAQPDHVYLDVELWARAVVEAKQDPRVQDAWKSSGLSWDDFITNLGSEALGSLVKAIRDAVPKRQLTVGLYNSDPDRSVMDGMFQWTKIYPGILDVAMPSIYVQGRALDVARRLRADHEALQNRQIIPWLTAGTYGKFPAHLMEPMVLETILNGARGLTYYEFSDFDPMDFYFHARALAALGKFPQLLQTGKPIPCQGSNPALHYTCFASDSEALLLVGNYSKAPHDEVTVPLPMKSISQAAMVDGQSLPIEKGSISMHVPAGEFRLIHLTAHTAGEK</sequence>
<evidence type="ECO:0000256" key="1">
    <source>
        <dbReference type="SAM" id="SignalP"/>
    </source>
</evidence>
<feature type="signal peptide" evidence="1">
    <location>
        <begin position="1"/>
        <end position="31"/>
    </location>
</feature>
<name>B4D7F7_9BACT</name>